<dbReference type="PANTHER" id="PTHR30388:SF6">
    <property type="entry name" value="XANTHINE DEHYDROGENASE SUBUNIT A-RELATED"/>
    <property type="match status" value="1"/>
</dbReference>
<dbReference type="AlphaFoldDB" id="A0A645A7R8"/>
<comment type="caution">
    <text evidence="3">The sequence shown here is derived from an EMBL/GenBank/DDBJ whole genome shotgun (WGS) entry which is preliminary data.</text>
</comment>
<keyword evidence="3" id="KW-0560">Oxidoreductase</keyword>
<name>A0A645A7R8_9ZZZZ</name>
<evidence type="ECO:0000259" key="1">
    <source>
        <dbReference type="Pfam" id="PF02625"/>
    </source>
</evidence>
<dbReference type="Pfam" id="PF13478">
    <property type="entry name" value="XdhC_C"/>
    <property type="match status" value="1"/>
</dbReference>
<dbReference type="EC" id="1.17.1.4" evidence="3"/>
<dbReference type="EMBL" id="VSSQ01012230">
    <property type="protein sequence ID" value="MPM48738.1"/>
    <property type="molecule type" value="Genomic_DNA"/>
</dbReference>
<dbReference type="Pfam" id="PF02625">
    <property type="entry name" value="XdhC_CoxI"/>
    <property type="match status" value="1"/>
</dbReference>
<protein>
    <submittedName>
        <fullName evidence="3">Putative xanthine dehydrogenase subunit A</fullName>
        <ecNumber evidence="3">1.17.1.4</ecNumber>
    </submittedName>
</protein>
<feature type="domain" description="XdhC- CoxI" evidence="1">
    <location>
        <begin position="12"/>
        <end position="77"/>
    </location>
</feature>
<dbReference type="PANTHER" id="PTHR30388">
    <property type="entry name" value="ALDEHYDE OXIDOREDUCTASE MOLYBDENUM COFACTOR ASSEMBLY PROTEIN"/>
    <property type="match status" value="1"/>
</dbReference>
<reference evidence="3" key="1">
    <citation type="submission" date="2019-08" db="EMBL/GenBank/DDBJ databases">
        <authorList>
            <person name="Kucharzyk K."/>
            <person name="Murdoch R.W."/>
            <person name="Higgins S."/>
            <person name="Loffler F."/>
        </authorList>
    </citation>
    <scope>NUCLEOTIDE SEQUENCE</scope>
</reference>
<dbReference type="GO" id="GO:0004854">
    <property type="term" value="F:xanthine dehydrogenase activity"/>
    <property type="evidence" value="ECO:0007669"/>
    <property type="project" value="UniProtKB-EC"/>
</dbReference>
<dbReference type="InterPro" id="IPR003777">
    <property type="entry name" value="XdhC_CoxI"/>
</dbReference>
<dbReference type="InterPro" id="IPR027051">
    <property type="entry name" value="XdhC_Rossmann_dom"/>
</dbReference>
<evidence type="ECO:0000313" key="3">
    <source>
        <dbReference type="EMBL" id="MPM48738.1"/>
    </source>
</evidence>
<evidence type="ECO:0000259" key="2">
    <source>
        <dbReference type="Pfam" id="PF13478"/>
    </source>
</evidence>
<feature type="domain" description="XdhC Rossmann" evidence="2">
    <location>
        <begin position="180"/>
        <end position="319"/>
    </location>
</feature>
<dbReference type="Gene3D" id="3.40.50.720">
    <property type="entry name" value="NAD(P)-binding Rossmann-like Domain"/>
    <property type="match status" value="1"/>
</dbReference>
<gene>
    <name evidence="3" type="primary">pucA_5</name>
    <name evidence="3" type="ORF">SDC9_95465</name>
</gene>
<accession>A0A645A7R8</accession>
<sequence>MREFWNALIRGLESGQPVCLISLLSSAGSTPRGAGAMMAVLPDGSSAGTIGGGNVEYEAQRQAAEILKSGEDQRRDYRFIQGSDHSLGMVCGGDVTVQLHYISPKDEAALDAFRTLKEAHARGQDAWLALRLDGSRAAEVRALSEADEIDPALAPLLGDGPMLTDGGWFSVPVSQSGWVHVFGAGHVSRALVSALYPLGFRCAVYDDRAEFADPAFLPTAQQVQVCDFERLDIPVTPRDYVVVMTRGHNADYEVLSQTLRSGARYIGCIGSKQKLALCRKRLLDAGFTAEEYAVLHAPIGLSIGAQTPEEIAVSVAAELIAVRAGLDLRRQGESAI</sequence>
<dbReference type="InterPro" id="IPR052698">
    <property type="entry name" value="MoCofactor_Util/Proc"/>
</dbReference>
<organism evidence="3">
    <name type="scientific">bioreactor metagenome</name>
    <dbReference type="NCBI Taxonomy" id="1076179"/>
    <lineage>
        <taxon>unclassified sequences</taxon>
        <taxon>metagenomes</taxon>
        <taxon>ecological metagenomes</taxon>
    </lineage>
</organism>
<proteinExistence type="predicted"/>